<keyword evidence="4" id="KW-0378">Hydrolase</keyword>
<feature type="region of interest" description="Disordered" evidence="1">
    <location>
        <begin position="239"/>
        <end position="392"/>
    </location>
</feature>
<feature type="compositionally biased region" description="Low complexity" evidence="1">
    <location>
        <begin position="361"/>
        <end position="371"/>
    </location>
</feature>
<dbReference type="EC" id="3.-.-.-" evidence="4"/>
<gene>
    <name evidence="4" type="ORF">ACGFYS_02935</name>
</gene>
<feature type="compositionally biased region" description="Pro residues" evidence="1">
    <location>
        <begin position="243"/>
        <end position="261"/>
    </location>
</feature>
<dbReference type="Gene3D" id="3.40.710.10">
    <property type="entry name" value="DD-peptidase/beta-lactamase superfamily"/>
    <property type="match status" value="1"/>
</dbReference>
<proteinExistence type="predicted"/>
<evidence type="ECO:0000256" key="1">
    <source>
        <dbReference type="SAM" id="MobiDB-lite"/>
    </source>
</evidence>
<sequence>MPTPAAPSPWNHLLTRTGGFDSDLVGRDRAPAEDGEPLAENLTTRRPPRVRAPGETVAYDNYGYALAGRLVADVSWTDFPSCVETRILRPLGMTRFPFAQPQPARIAAHLARGHRPDGASGWTEEKGRYGAWSAAGTAADMGRRLVDRPTAHTPANRLMQRVHHRQDPRPPGLGHGYEEWRGGGHTGWFKDGDIPGFHSAPLLLPERGPGIFVVFNGDGVDGRAGRDGREPVDRIVGALAPRPSAPPATPAPPRPTPPSPRTPAVTAPPGSAAPASWPSRGWRERSPSGGTAGTACAPPASPPAPTGPNSAGPRRAADCSASGTAATPRSPSPAGACRSRRRRRRRRTGSCPGAGPPPCTRPCSSPARPCRPSAPSPSPRRRWRDVSASGRRTRAARAARAAATVAGLLTGAFAAALAAVVSDVNAMMEAVPLGSPPLSVVTALAATSPGVVAGAVGAWQRGWWTRTARTLFTLTAPASPTTASLLLHCHLVSAPLTRLAW</sequence>
<dbReference type="Pfam" id="PF00144">
    <property type="entry name" value="Beta-lactamase"/>
    <property type="match status" value="1"/>
</dbReference>
<keyword evidence="2" id="KW-0812">Transmembrane</keyword>
<keyword evidence="2" id="KW-1133">Transmembrane helix</keyword>
<feature type="domain" description="Beta-lactamase-related" evidence="3">
    <location>
        <begin position="12"/>
        <end position="225"/>
    </location>
</feature>
<dbReference type="RefSeq" id="WP_392879159.1">
    <property type="nucleotide sequence ID" value="NZ_JBICZW010000002.1"/>
</dbReference>
<dbReference type="PANTHER" id="PTHR46825:SF9">
    <property type="entry name" value="BETA-LACTAMASE-RELATED DOMAIN-CONTAINING PROTEIN"/>
    <property type="match status" value="1"/>
</dbReference>
<organism evidence="4 5">
    <name type="scientific">Streptomyces omiyaensis</name>
    <dbReference type="NCBI Taxonomy" id="68247"/>
    <lineage>
        <taxon>Bacteria</taxon>
        <taxon>Bacillati</taxon>
        <taxon>Actinomycetota</taxon>
        <taxon>Actinomycetes</taxon>
        <taxon>Kitasatosporales</taxon>
        <taxon>Streptomycetaceae</taxon>
        <taxon>Streptomyces</taxon>
    </lineage>
</organism>
<dbReference type="SUPFAM" id="SSF56601">
    <property type="entry name" value="beta-lactamase/transpeptidase-like"/>
    <property type="match status" value="1"/>
</dbReference>
<dbReference type="EMBL" id="JBICZW010000002">
    <property type="protein sequence ID" value="MFG3187872.1"/>
    <property type="molecule type" value="Genomic_DNA"/>
</dbReference>
<evidence type="ECO:0000256" key="2">
    <source>
        <dbReference type="SAM" id="Phobius"/>
    </source>
</evidence>
<dbReference type="GO" id="GO:0016787">
    <property type="term" value="F:hydrolase activity"/>
    <property type="evidence" value="ECO:0007669"/>
    <property type="project" value="UniProtKB-KW"/>
</dbReference>
<dbReference type="InterPro" id="IPR012338">
    <property type="entry name" value="Beta-lactam/transpept-like"/>
</dbReference>
<evidence type="ECO:0000313" key="4">
    <source>
        <dbReference type="EMBL" id="MFG3187872.1"/>
    </source>
</evidence>
<feature type="transmembrane region" description="Helical" evidence="2">
    <location>
        <begin position="401"/>
        <end position="420"/>
    </location>
</feature>
<feature type="compositionally biased region" description="Low complexity" evidence="1">
    <location>
        <begin position="262"/>
        <end position="279"/>
    </location>
</feature>
<comment type="caution">
    <text evidence="4">The sequence shown here is derived from an EMBL/GenBank/DDBJ whole genome shotgun (WGS) entry which is preliminary data.</text>
</comment>
<dbReference type="InterPro" id="IPR050491">
    <property type="entry name" value="AmpC-like"/>
</dbReference>
<name>A0ABW7BK38_9ACTN</name>
<feature type="compositionally biased region" description="Low complexity" evidence="1">
    <location>
        <begin position="328"/>
        <end position="337"/>
    </location>
</feature>
<feature type="transmembrane region" description="Helical" evidence="2">
    <location>
        <begin position="440"/>
        <end position="459"/>
    </location>
</feature>
<feature type="region of interest" description="Disordered" evidence="1">
    <location>
        <begin position="1"/>
        <end position="49"/>
    </location>
</feature>
<keyword evidence="2" id="KW-0472">Membrane</keyword>
<accession>A0ABW7BK38</accession>
<dbReference type="InterPro" id="IPR001466">
    <property type="entry name" value="Beta-lactam-related"/>
</dbReference>
<evidence type="ECO:0000313" key="5">
    <source>
        <dbReference type="Proteomes" id="UP001604282"/>
    </source>
</evidence>
<evidence type="ECO:0000259" key="3">
    <source>
        <dbReference type="Pfam" id="PF00144"/>
    </source>
</evidence>
<keyword evidence="5" id="KW-1185">Reference proteome</keyword>
<feature type="compositionally biased region" description="Low complexity" evidence="1">
    <location>
        <begin position="287"/>
        <end position="298"/>
    </location>
</feature>
<dbReference type="Proteomes" id="UP001604282">
    <property type="component" value="Unassembled WGS sequence"/>
</dbReference>
<reference evidence="4 5" key="1">
    <citation type="submission" date="2024-10" db="EMBL/GenBank/DDBJ databases">
        <title>The Natural Products Discovery Center: Release of the First 8490 Sequenced Strains for Exploring Actinobacteria Biosynthetic Diversity.</title>
        <authorList>
            <person name="Kalkreuter E."/>
            <person name="Kautsar S.A."/>
            <person name="Yang D."/>
            <person name="Bader C.D."/>
            <person name="Teijaro C.N."/>
            <person name="Fluegel L."/>
            <person name="Davis C.M."/>
            <person name="Simpson J.R."/>
            <person name="Lauterbach L."/>
            <person name="Steele A.D."/>
            <person name="Gui C."/>
            <person name="Meng S."/>
            <person name="Li G."/>
            <person name="Viehrig K."/>
            <person name="Ye F."/>
            <person name="Su P."/>
            <person name="Kiefer A.F."/>
            <person name="Nichols A."/>
            <person name="Cepeda A.J."/>
            <person name="Yan W."/>
            <person name="Fan B."/>
            <person name="Jiang Y."/>
            <person name="Adhikari A."/>
            <person name="Zheng C.-J."/>
            <person name="Schuster L."/>
            <person name="Cowan T.M."/>
            <person name="Smanski M.J."/>
            <person name="Chevrette M.G."/>
            <person name="De Carvalho L.P.S."/>
            <person name="Shen B."/>
        </authorList>
    </citation>
    <scope>NUCLEOTIDE SEQUENCE [LARGE SCALE GENOMIC DNA]</scope>
    <source>
        <strain evidence="4 5">NPDC048229</strain>
    </source>
</reference>
<feature type="compositionally biased region" description="Basic residues" evidence="1">
    <location>
        <begin position="338"/>
        <end position="348"/>
    </location>
</feature>
<protein>
    <submittedName>
        <fullName evidence="4">Serine hydrolase domain-containing protein</fullName>
        <ecNumber evidence="4">3.-.-.-</ecNumber>
    </submittedName>
</protein>
<dbReference type="PANTHER" id="PTHR46825">
    <property type="entry name" value="D-ALANYL-D-ALANINE-CARBOXYPEPTIDASE/ENDOPEPTIDASE AMPH"/>
    <property type="match status" value="1"/>
</dbReference>